<accession>A0ABQ1EL12</accession>
<dbReference type="Proteomes" id="UP000628109">
    <property type="component" value="Unassembled WGS sequence"/>
</dbReference>
<proteinExistence type="predicted"/>
<evidence type="ECO:0000256" key="1">
    <source>
        <dbReference type="SAM" id="MobiDB-lite"/>
    </source>
</evidence>
<keyword evidence="3" id="KW-1185">Reference proteome</keyword>
<organism evidence="2 3">
    <name type="scientific">Sphingobium fuliginis (strain ATCC 27551)</name>
    <dbReference type="NCBI Taxonomy" id="336203"/>
    <lineage>
        <taxon>Bacteria</taxon>
        <taxon>Pseudomonadati</taxon>
        <taxon>Pseudomonadota</taxon>
        <taxon>Alphaproteobacteria</taxon>
        <taxon>Sphingomonadales</taxon>
        <taxon>Sphingomonadaceae</taxon>
        <taxon>Sphingobium</taxon>
    </lineage>
</organism>
<evidence type="ECO:0000313" key="3">
    <source>
        <dbReference type="Proteomes" id="UP000628109"/>
    </source>
</evidence>
<comment type="caution">
    <text evidence="2">The sequence shown here is derived from an EMBL/GenBank/DDBJ whole genome shotgun (WGS) entry which is preliminary data.</text>
</comment>
<name>A0ABQ1EL12_SPHSA</name>
<protein>
    <submittedName>
        <fullName evidence="2">Uncharacterized protein</fullName>
    </submittedName>
</protein>
<dbReference type="EMBL" id="BMDU01000001">
    <property type="protein sequence ID" value="GFZ76684.1"/>
    <property type="molecule type" value="Genomic_DNA"/>
</dbReference>
<reference evidence="3" key="1">
    <citation type="journal article" date="2019" name="Int. J. Syst. Evol. Microbiol.">
        <title>The Global Catalogue of Microorganisms (GCM) 10K type strain sequencing project: providing services to taxonomists for standard genome sequencing and annotation.</title>
        <authorList>
            <consortium name="The Broad Institute Genomics Platform"/>
            <consortium name="The Broad Institute Genome Sequencing Center for Infectious Disease"/>
            <person name="Wu L."/>
            <person name="Ma J."/>
        </authorList>
    </citation>
    <scope>NUCLEOTIDE SEQUENCE [LARGE SCALE GENOMIC DNA]</scope>
    <source>
        <strain evidence="3">CCM 7327</strain>
    </source>
</reference>
<gene>
    <name evidence="2" type="ORF">GCM10019071_01230</name>
</gene>
<sequence length="72" mass="7893">MDGRSGAASAQSRTMPVKSRLAVTRNRSRRIVLASEWEMWKPSSGMIARRFGSIQYTSSASRSSDMGNTPIA</sequence>
<evidence type="ECO:0000313" key="2">
    <source>
        <dbReference type="EMBL" id="GFZ76684.1"/>
    </source>
</evidence>
<feature type="region of interest" description="Disordered" evidence="1">
    <location>
        <begin position="1"/>
        <end position="22"/>
    </location>
</feature>